<feature type="domain" description="Alpha/beta hydrolase fold-3" evidence="3">
    <location>
        <begin position="75"/>
        <end position="322"/>
    </location>
</feature>
<protein>
    <submittedName>
        <fullName evidence="4">Alpha/beta hydrolase</fullName>
    </submittedName>
</protein>
<dbReference type="InterPro" id="IPR050300">
    <property type="entry name" value="GDXG_lipolytic_enzyme"/>
</dbReference>
<comment type="caution">
    <text evidence="4">The sequence shown here is derived from an EMBL/GenBank/DDBJ whole genome shotgun (WGS) entry which is preliminary data.</text>
</comment>
<keyword evidence="2" id="KW-0732">Signal</keyword>
<accession>A0ABV6BE34</accession>
<reference evidence="4 5" key="1">
    <citation type="submission" date="2024-09" db="EMBL/GenBank/DDBJ databases">
        <authorList>
            <person name="Sun Q."/>
            <person name="Mori K."/>
        </authorList>
    </citation>
    <scope>NUCLEOTIDE SEQUENCE [LARGE SCALE GENOMIC DNA]</scope>
    <source>
        <strain evidence="4 5">KCTC 23315</strain>
    </source>
</reference>
<proteinExistence type="predicted"/>
<feature type="signal peptide" evidence="2">
    <location>
        <begin position="1"/>
        <end position="29"/>
    </location>
</feature>
<dbReference type="Gene3D" id="3.40.50.1820">
    <property type="entry name" value="alpha/beta hydrolase"/>
    <property type="match status" value="1"/>
</dbReference>
<dbReference type="PANTHER" id="PTHR48081">
    <property type="entry name" value="AB HYDROLASE SUPERFAMILY PROTEIN C4A8.06C"/>
    <property type="match status" value="1"/>
</dbReference>
<keyword evidence="1 4" id="KW-0378">Hydrolase</keyword>
<feature type="chain" id="PRO_5047538211" evidence="2">
    <location>
        <begin position="30"/>
        <end position="364"/>
    </location>
</feature>
<dbReference type="InterPro" id="IPR013094">
    <property type="entry name" value="AB_hydrolase_3"/>
</dbReference>
<evidence type="ECO:0000259" key="3">
    <source>
        <dbReference type="Pfam" id="PF07859"/>
    </source>
</evidence>
<dbReference type="SUPFAM" id="SSF53474">
    <property type="entry name" value="alpha/beta-Hydrolases"/>
    <property type="match status" value="1"/>
</dbReference>
<dbReference type="GO" id="GO:0016787">
    <property type="term" value="F:hydrolase activity"/>
    <property type="evidence" value="ECO:0007669"/>
    <property type="project" value="UniProtKB-KW"/>
</dbReference>
<dbReference type="InterPro" id="IPR029058">
    <property type="entry name" value="AB_hydrolase_fold"/>
</dbReference>
<evidence type="ECO:0000256" key="1">
    <source>
        <dbReference type="ARBA" id="ARBA00022801"/>
    </source>
</evidence>
<gene>
    <name evidence="4" type="ORF">ACFFJP_08550</name>
</gene>
<keyword evidence="5" id="KW-1185">Reference proteome</keyword>
<dbReference type="RefSeq" id="WP_377242431.1">
    <property type="nucleotide sequence ID" value="NZ_JBHLXP010000001.1"/>
</dbReference>
<evidence type="ECO:0000313" key="4">
    <source>
        <dbReference type="EMBL" id="MFC0048337.1"/>
    </source>
</evidence>
<name>A0ABV6BE34_9GAMM</name>
<dbReference type="Pfam" id="PF07859">
    <property type="entry name" value="Abhydrolase_3"/>
    <property type="match status" value="1"/>
</dbReference>
<organism evidence="4 5">
    <name type="scientific">Rheinheimera tilapiae</name>
    <dbReference type="NCBI Taxonomy" id="875043"/>
    <lineage>
        <taxon>Bacteria</taxon>
        <taxon>Pseudomonadati</taxon>
        <taxon>Pseudomonadota</taxon>
        <taxon>Gammaproteobacteria</taxon>
        <taxon>Chromatiales</taxon>
        <taxon>Chromatiaceae</taxon>
        <taxon>Rheinheimera</taxon>
    </lineage>
</organism>
<dbReference type="Proteomes" id="UP001589813">
    <property type="component" value="Unassembled WGS sequence"/>
</dbReference>
<dbReference type="EMBL" id="JBHLXP010000001">
    <property type="protein sequence ID" value="MFC0048337.1"/>
    <property type="molecule type" value="Genomic_DNA"/>
</dbReference>
<sequence>MMVGYRSFLPGIGFWLVLLSTGWSSTLFAAEPAVSGDDGVKVHRDVIYVRPAGQPLALDIYQPERPGIRAPMPVLLIFHGGGWLINTKSIMQQMAGYIAAHADIVVVNADYRLLSSNYNTTKLNQIVEDALGATLWVQRNIQHYQGDPARVAVTGDSAGGHLAAMVTLAGQNLSSQGFASRTPGFKPSYLPEGESAESIRAAGGIQVQAAVLSYAVFDLQARAFADFETAKNGFWAMGKASARGFFGAGINVHSHPELYRALSPLYLIPKACQRRLPPQFVHVGSRDALTTPESARQYVEAVNQAGHHSELHIYPGLNHAFLDNDCNEFLGNCFDRDAKAPLDDIIRFLTETLAVPASDAKPAC</sequence>
<evidence type="ECO:0000313" key="5">
    <source>
        <dbReference type="Proteomes" id="UP001589813"/>
    </source>
</evidence>
<evidence type="ECO:0000256" key="2">
    <source>
        <dbReference type="SAM" id="SignalP"/>
    </source>
</evidence>